<dbReference type="InterPro" id="IPR035398">
    <property type="entry name" value="Bac_rhamnosid_C"/>
</dbReference>
<comment type="catalytic activity">
    <reaction evidence="1">
        <text>Hydrolysis of terminal non-reducing alpha-L-rhamnose residues in alpha-L-rhamnosides.</text>
        <dbReference type="EC" id="3.2.1.40"/>
    </reaction>
</comment>
<feature type="domain" description="Alpha-L-rhamnosidase C-terminal" evidence="8">
    <location>
        <begin position="804"/>
        <end position="873"/>
    </location>
</feature>
<dbReference type="AlphaFoldDB" id="A0A3S2UJR1"/>
<evidence type="ECO:0000259" key="5">
    <source>
        <dbReference type="Pfam" id="PF05592"/>
    </source>
</evidence>
<name>A0A3S2UJR1_9FLAO</name>
<dbReference type="InterPro" id="IPR012341">
    <property type="entry name" value="6hp_glycosidase-like_sf"/>
</dbReference>
<dbReference type="PANTHER" id="PTHR33307:SF6">
    <property type="entry name" value="ALPHA-RHAMNOSIDASE (EUROFUNG)-RELATED"/>
    <property type="match status" value="1"/>
</dbReference>
<evidence type="ECO:0000256" key="3">
    <source>
        <dbReference type="ARBA" id="ARBA00022801"/>
    </source>
</evidence>
<dbReference type="InterPro" id="IPR013783">
    <property type="entry name" value="Ig-like_fold"/>
</dbReference>
<evidence type="ECO:0000259" key="7">
    <source>
        <dbReference type="Pfam" id="PF17389"/>
    </source>
</evidence>
<feature type="domain" description="Alpha-L-rhamnosidase six-hairpin glycosidase" evidence="7">
    <location>
        <begin position="441"/>
        <end position="795"/>
    </location>
</feature>
<evidence type="ECO:0000256" key="4">
    <source>
        <dbReference type="SAM" id="SignalP"/>
    </source>
</evidence>
<dbReference type="InterPro" id="IPR035396">
    <property type="entry name" value="Bac_rhamnosid6H"/>
</dbReference>
<dbReference type="PIRSF" id="PIRSF010631">
    <property type="entry name" value="A-rhamnsds"/>
    <property type="match status" value="1"/>
</dbReference>
<evidence type="ECO:0000313" key="10">
    <source>
        <dbReference type="Proteomes" id="UP000285211"/>
    </source>
</evidence>
<protein>
    <recommendedName>
        <fullName evidence="2">alpha-L-rhamnosidase</fullName>
        <ecNumber evidence="2">3.2.1.40</ecNumber>
    </recommendedName>
</protein>
<accession>A0A3S2UJR1</accession>
<dbReference type="Pfam" id="PF17389">
    <property type="entry name" value="Bac_rhamnosid6H"/>
    <property type="match status" value="1"/>
</dbReference>
<dbReference type="EMBL" id="SACJ01000004">
    <property type="protein sequence ID" value="RVT76646.1"/>
    <property type="molecule type" value="Genomic_DNA"/>
</dbReference>
<feature type="domain" description="Alpha-L-rhamnosidase concanavalin-like" evidence="5">
    <location>
        <begin position="338"/>
        <end position="436"/>
    </location>
</feature>
<keyword evidence="3" id="KW-0378">Hydrolase</keyword>
<dbReference type="Gene3D" id="2.60.420.10">
    <property type="entry name" value="Maltose phosphorylase, domain 3"/>
    <property type="match status" value="1"/>
</dbReference>
<dbReference type="Pfam" id="PF17390">
    <property type="entry name" value="Bac_rhamnosid_C"/>
    <property type="match status" value="1"/>
</dbReference>
<organism evidence="9 10">
    <name type="scientific">Flavobacterium sufflavum</name>
    <dbReference type="NCBI Taxonomy" id="1921138"/>
    <lineage>
        <taxon>Bacteria</taxon>
        <taxon>Pseudomonadati</taxon>
        <taxon>Bacteroidota</taxon>
        <taxon>Flavobacteriia</taxon>
        <taxon>Flavobacteriales</taxon>
        <taxon>Flavobacteriaceae</taxon>
        <taxon>Flavobacterium</taxon>
    </lineage>
</organism>
<dbReference type="InterPro" id="IPR008902">
    <property type="entry name" value="Rhamnosid_concanavalin"/>
</dbReference>
<dbReference type="Proteomes" id="UP000285211">
    <property type="component" value="Unassembled WGS sequence"/>
</dbReference>
<evidence type="ECO:0000259" key="6">
    <source>
        <dbReference type="Pfam" id="PF08531"/>
    </source>
</evidence>
<feature type="signal peptide" evidence="4">
    <location>
        <begin position="1"/>
        <end position="19"/>
    </location>
</feature>
<dbReference type="GO" id="GO:0030596">
    <property type="term" value="F:alpha-L-rhamnosidase activity"/>
    <property type="evidence" value="ECO:0007669"/>
    <property type="project" value="UniProtKB-EC"/>
</dbReference>
<evidence type="ECO:0000313" key="9">
    <source>
        <dbReference type="EMBL" id="RVT76646.1"/>
    </source>
</evidence>
<dbReference type="InterPro" id="IPR016007">
    <property type="entry name" value="Alpha_rhamnosid"/>
</dbReference>
<reference evidence="9 10" key="1">
    <citation type="submission" date="2019-01" db="EMBL/GenBank/DDBJ databases">
        <authorList>
            <person name="Chen W.-M."/>
        </authorList>
    </citation>
    <scope>NUCLEOTIDE SEQUENCE [LARGE SCALE GENOMIC DNA]</scope>
    <source>
        <strain evidence="9 10">BBQ-12</strain>
    </source>
</reference>
<evidence type="ECO:0000259" key="8">
    <source>
        <dbReference type="Pfam" id="PF17390"/>
    </source>
</evidence>
<feature type="domain" description="Bacterial alpha-L-rhamnosidase N-terminal" evidence="6">
    <location>
        <begin position="158"/>
        <end position="328"/>
    </location>
</feature>
<dbReference type="Gene3D" id="1.50.10.10">
    <property type="match status" value="1"/>
</dbReference>
<dbReference type="PANTHER" id="PTHR33307">
    <property type="entry name" value="ALPHA-RHAMNOSIDASE (EUROFUNG)"/>
    <property type="match status" value="1"/>
</dbReference>
<dbReference type="EC" id="3.2.1.40" evidence="2"/>
<dbReference type="InterPro" id="IPR008928">
    <property type="entry name" value="6-hairpin_glycosidase_sf"/>
</dbReference>
<dbReference type="RefSeq" id="WP_128194787.1">
    <property type="nucleotide sequence ID" value="NZ_SACJ01000004.1"/>
</dbReference>
<dbReference type="SUPFAM" id="SSF48208">
    <property type="entry name" value="Six-hairpin glycosidases"/>
    <property type="match status" value="1"/>
</dbReference>
<dbReference type="OrthoDB" id="9815108at2"/>
<dbReference type="InterPro" id="IPR013737">
    <property type="entry name" value="Bac_rhamnosid_N"/>
</dbReference>
<evidence type="ECO:0000256" key="2">
    <source>
        <dbReference type="ARBA" id="ARBA00012652"/>
    </source>
</evidence>
<comment type="caution">
    <text evidence="9">The sequence shown here is derived from an EMBL/GenBank/DDBJ whole genome shotgun (WGS) entry which is preliminary data.</text>
</comment>
<dbReference type="Pfam" id="PF25788">
    <property type="entry name" value="Ig_Rha78A_N"/>
    <property type="match status" value="1"/>
</dbReference>
<sequence length="895" mass="100554">MKKNILILIFVSFSSIAFGQLTLNNLTVENVSNPIGIGVKTPRFSWKLVSSKRNVKQSAYEIQVKEGENTVWESGKVTSEASIFNKYAGSALASDSKYIWQLRVWDNQGNVSKWAAASFGTALLDSKDWKATWISSGLKTDTVNGIVPILRKSFLTSKKIASAKVYVTSKGLYDLQINGKRMGDSYLSPGWTSYNKHLQYQTYDVADLLTQGKNAIGVLLGSGWYRTRLTWTNKQNIYGKETALLFQMVIKYTDGTTETVVSDGSWKAANSHIMYSEIYNGEIQDANLEQKNYSMANFDDSKWASVLTKDFPKDYITAAVNEPIRKHENFKPIQVLTSPKGETILDFGQNLVGWVKVAIQGKSGDQIKLSHVEMLDKKGVPYFENLRSAKAQTTYTLSGNGVETLEPHFTFFGFRYVKVEGLSGKINPNDFTAIALYSDMKQTGTFECSNPLVNQLQSNIQWGQKGNFLDVPTDCPQRDERLGWTGDAEVFSRTAAYNFNVNQFFAKWLIDVAADQNENGSVPFVIPNALRGTGFDMPVGAAGWSDASIIIPYNMYVSFGDREIVERQYPSMKAYLNYVRGAAKNDLWNTGFQFADWLSYRVDDSKGMIGMKSAITDNYLVAQCFYAYNTEIMIKVATLLGKTDEVQEYQALLERIKKAFQAEYMTASGKLISETQTAYILALQFDMFPENLRTQAVERLVKNIESYEYHLTTGFLGTPFLNPVLSRFGRNDVAYKLLLQDTYPSWLYPIKAHGATTIWERWDSMKPDGTFQDPSMTSFNHYAYGAVGDWMYRTIAGIDTKEAEGAGYKDIIIKPELGGNLTYAKGSLETNYGLLSSSWKIENNKFILDVEIPANTNATIVFPTDKLETIKENGLIVNAKNKTVGSGKYHFEMQL</sequence>
<dbReference type="Gene3D" id="2.60.120.260">
    <property type="entry name" value="Galactose-binding domain-like"/>
    <property type="match status" value="2"/>
</dbReference>
<evidence type="ECO:0000256" key="1">
    <source>
        <dbReference type="ARBA" id="ARBA00001445"/>
    </source>
</evidence>
<keyword evidence="4" id="KW-0732">Signal</keyword>
<dbReference type="Pfam" id="PF05592">
    <property type="entry name" value="Bac_rhamnosid"/>
    <property type="match status" value="1"/>
</dbReference>
<dbReference type="GO" id="GO:0005975">
    <property type="term" value="P:carbohydrate metabolic process"/>
    <property type="evidence" value="ECO:0007669"/>
    <property type="project" value="InterPro"/>
</dbReference>
<dbReference type="Gene3D" id="2.60.40.10">
    <property type="entry name" value="Immunoglobulins"/>
    <property type="match status" value="1"/>
</dbReference>
<keyword evidence="10" id="KW-1185">Reference proteome</keyword>
<feature type="chain" id="PRO_5018713647" description="alpha-L-rhamnosidase" evidence="4">
    <location>
        <begin position="20"/>
        <end position="895"/>
    </location>
</feature>
<proteinExistence type="predicted"/>
<dbReference type="Pfam" id="PF08531">
    <property type="entry name" value="Bac_rhamnosid_N"/>
    <property type="match status" value="1"/>
</dbReference>
<gene>
    <name evidence="9" type="ORF">EOD40_09090</name>
</gene>